<protein>
    <submittedName>
        <fullName evidence="2">Uncharacterized protein</fullName>
    </submittedName>
</protein>
<dbReference type="Proteomes" id="UP000887574">
    <property type="component" value="Unplaced"/>
</dbReference>
<organism evidence="1 2">
    <name type="scientific">Ditylenchus dipsaci</name>
    <dbReference type="NCBI Taxonomy" id="166011"/>
    <lineage>
        <taxon>Eukaryota</taxon>
        <taxon>Metazoa</taxon>
        <taxon>Ecdysozoa</taxon>
        <taxon>Nematoda</taxon>
        <taxon>Chromadorea</taxon>
        <taxon>Rhabditida</taxon>
        <taxon>Tylenchina</taxon>
        <taxon>Tylenchomorpha</taxon>
        <taxon>Sphaerularioidea</taxon>
        <taxon>Anguinidae</taxon>
        <taxon>Anguininae</taxon>
        <taxon>Ditylenchus</taxon>
    </lineage>
</organism>
<dbReference type="WBParaSite" id="jg20400">
    <property type="protein sequence ID" value="jg20400"/>
    <property type="gene ID" value="jg20400"/>
</dbReference>
<proteinExistence type="predicted"/>
<keyword evidence="1" id="KW-1185">Reference proteome</keyword>
<evidence type="ECO:0000313" key="1">
    <source>
        <dbReference type="Proteomes" id="UP000887574"/>
    </source>
</evidence>
<sequence length="124" mass="14521">MKLYEEIKKSADRGYKFHAVNEALDKLYENSFSAQYSVAGVKQAFYYWILLTAISTYESIVQPKHLGFIRDNSYANRLKKLEEAIAQDFIFIKDIIKYESYLEAQKHNPKHEQSTMHAPANHKN</sequence>
<accession>A0A915DIP4</accession>
<dbReference type="AlphaFoldDB" id="A0A915DIP4"/>
<reference evidence="2" key="1">
    <citation type="submission" date="2022-11" db="UniProtKB">
        <authorList>
            <consortium name="WormBaseParasite"/>
        </authorList>
    </citation>
    <scope>IDENTIFICATION</scope>
</reference>
<evidence type="ECO:0000313" key="2">
    <source>
        <dbReference type="WBParaSite" id="jg20400"/>
    </source>
</evidence>
<name>A0A915DIP4_9BILA</name>